<protein>
    <submittedName>
        <fullName evidence="5">Complement C1q-like protein 3</fullName>
    </submittedName>
</protein>
<evidence type="ECO:0000256" key="2">
    <source>
        <dbReference type="ARBA" id="ARBA00022525"/>
    </source>
</evidence>
<dbReference type="AlphaFoldDB" id="A0A5N5SLU9"/>
<dbReference type="PROSITE" id="PS50871">
    <property type="entry name" value="C1Q"/>
    <property type="match status" value="1"/>
</dbReference>
<gene>
    <name evidence="5" type="primary">C1ql3</name>
    <name evidence="5" type="ORF">Anas_08548</name>
</gene>
<evidence type="ECO:0000256" key="1">
    <source>
        <dbReference type="ARBA" id="ARBA00004613"/>
    </source>
</evidence>
<evidence type="ECO:0000313" key="6">
    <source>
        <dbReference type="Proteomes" id="UP000326759"/>
    </source>
</evidence>
<dbReference type="PANTHER" id="PTHR22923:SF116">
    <property type="entry name" value="C1Q DOMAIN-CONTAINING PROTEIN"/>
    <property type="match status" value="1"/>
</dbReference>
<dbReference type="SMART" id="SM00110">
    <property type="entry name" value="C1Q"/>
    <property type="match status" value="1"/>
</dbReference>
<proteinExistence type="predicted"/>
<keyword evidence="3" id="KW-0732">Signal</keyword>
<feature type="domain" description="C1q" evidence="4">
    <location>
        <begin position="1"/>
        <end position="132"/>
    </location>
</feature>
<dbReference type="InterPro" id="IPR001073">
    <property type="entry name" value="C1q_dom"/>
</dbReference>
<dbReference type="Pfam" id="PF00386">
    <property type="entry name" value="C1q"/>
    <property type="match status" value="1"/>
</dbReference>
<organism evidence="5 6">
    <name type="scientific">Armadillidium nasatum</name>
    <dbReference type="NCBI Taxonomy" id="96803"/>
    <lineage>
        <taxon>Eukaryota</taxon>
        <taxon>Metazoa</taxon>
        <taxon>Ecdysozoa</taxon>
        <taxon>Arthropoda</taxon>
        <taxon>Crustacea</taxon>
        <taxon>Multicrustacea</taxon>
        <taxon>Malacostraca</taxon>
        <taxon>Eumalacostraca</taxon>
        <taxon>Peracarida</taxon>
        <taxon>Isopoda</taxon>
        <taxon>Oniscidea</taxon>
        <taxon>Crinocheta</taxon>
        <taxon>Armadillidiidae</taxon>
        <taxon>Armadillidium</taxon>
    </lineage>
</organism>
<accession>A0A5N5SLU9</accession>
<keyword evidence="2" id="KW-0964">Secreted</keyword>
<dbReference type="PRINTS" id="PR00007">
    <property type="entry name" value="COMPLEMNTC1Q"/>
</dbReference>
<dbReference type="PANTHER" id="PTHR22923">
    <property type="entry name" value="CEREBELLIN-RELATED"/>
    <property type="match status" value="1"/>
</dbReference>
<dbReference type="InterPro" id="IPR050822">
    <property type="entry name" value="Cerebellin_Synaptic_Org"/>
</dbReference>
<dbReference type="Gene3D" id="2.60.120.40">
    <property type="match status" value="1"/>
</dbReference>
<sequence length="132" mass="14858">SEECRSGFSVRKSLRTTLKSKTQIKFQDILTNAGGWDSTSHSFVASCPGIYFFTFNALSEEGHGFTLALMKNDKFQVTAYGGKEGYQWGGNSAMLFLNKGDQVYLELQDGEIYEHPFNEAYTTFTGFLINKF</sequence>
<name>A0A5N5SLU9_9CRUS</name>
<dbReference type="OrthoDB" id="6154955at2759"/>
<evidence type="ECO:0000256" key="3">
    <source>
        <dbReference type="ARBA" id="ARBA00022729"/>
    </source>
</evidence>
<evidence type="ECO:0000259" key="4">
    <source>
        <dbReference type="PROSITE" id="PS50871"/>
    </source>
</evidence>
<reference evidence="5 6" key="1">
    <citation type="journal article" date="2019" name="PLoS Biol.">
        <title>Sex chromosomes control vertical transmission of feminizing Wolbachia symbionts in an isopod.</title>
        <authorList>
            <person name="Becking T."/>
            <person name="Chebbi M.A."/>
            <person name="Giraud I."/>
            <person name="Moumen B."/>
            <person name="Laverre T."/>
            <person name="Caubet Y."/>
            <person name="Peccoud J."/>
            <person name="Gilbert C."/>
            <person name="Cordaux R."/>
        </authorList>
    </citation>
    <scope>NUCLEOTIDE SEQUENCE [LARGE SCALE GENOMIC DNA]</scope>
    <source>
        <strain evidence="5">ANa2</strain>
        <tissue evidence="5">Whole body excluding digestive tract and cuticle</tissue>
    </source>
</reference>
<evidence type="ECO:0000313" key="5">
    <source>
        <dbReference type="EMBL" id="KAB7495041.1"/>
    </source>
</evidence>
<dbReference type="Proteomes" id="UP000326759">
    <property type="component" value="Unassembled WGS sequence"/>
</dbReference>
<feature type="non-terminal residue" evidence="5">
    <location>
        <position position="1"/>
    </location>
</feature>
<dbReference type="InterPro" id="IPR008983">
    <property type="entry name" value="Tumour_necrosis_fac-like_dom"/>
</dbReference>
<comment type="caution">
    <text evidence="5">The sequence shown here is derived from an EMBL/GenBank/DDBJ whole genome shotgun (WGS) entry which is preliminary data.</text>
</comment>
<comment type="subcellular location">
    <subcellularLocation>
        <location evidence="1">Secreted</location>
    </subcellularLocation>
</comment>
<dbReference type="SUPFAM" id="SSF49842">
    <property type="entry name" value="TNF-like"/>
    <property type="match status" value="1"/>
</dbReference>
<keyword evidence="6" id="KW-1185">Reference proteome</keyword>
<dbReference type="GO" id="GO:0005576">
    <property type="term" value="C:extracellular region"/>
    <property type="evidence" value="ECO:0007669"/>
    <property type="project" value="UniProtKB-SubCell"/>
</dbReference>
<dbReference type="EMBL" id="SEYY01023163">
    <property type="protein sequence ID" value="KAB7495041.1"/>
    <property type="molecule type" value="Genomic_DNA"/>
</dbReference>